<dbReference type="PANTHER" id="PTHR31297:SF41">
    <property type="entry name" value="ENDOGLUCANASE, PUTATIVE (AFU_ORTHOLOGUE AFUA_5G01830)-RELATED"/>
    <property type="match status" value="1"/>
</dbReference>
<keyword evidence="8" id="KW-0732">Signal</keyword>
<keyword evidence="2 7" id="KW-0378">Hydrolase</keyword>
<keyword evidence="3" id="KW-0136">Cellulose degradation</keyword>
<evidence type="ECO:0000313" key="11">
    <source>
        <dbReference type="Proteomes" id="UP000461730"/>
    </source>
</evidence>
<dbReference type="GO" id="GO:0008422">
    <property type="term" value="F:beta-glucosidase activity"/>
    <property type="evidence" value="ECO:0007669"/>
    <property type="project" value="TreeGrafter"/>
</dbReference>
<dbReference type="Pfam" id="PF00150">
    <property type="entry name" value="Cellulase"/>
    <property type="match status" value="1"/>
</dbReference>
<dbReference type="RefSeq" id="WP_157307902.1">
    <property type="nucleotide sequence ID" value="NZ_WRXN01000009.1"/>
</dbReference>
<dbReference type="GO" id="GO:0009986">
    <property type="term" value="C:cell surface"/>
    <property type="evidence" value="ECO:0007669"/>
    <property type="project" value="TreeGrafter"/>
</dbReference>
<evidence type="ECO:0000256" key="2">
    <source>
        <dbReference type="ARBA" id="ARBA00022801"/>
    </source>
</evidence>
<dbReference type="InterPro" id="IPR050386">
    <property type="entry name" value="Glycosyl_hydrolase_5"/>
</dbReference>
<evidence type="ECO:0000259" key="9">
    <source>
        <dbReference type="Pfam" id="PF00150"/>
    </source>
</evidence>
<dbReference type="InterPro" id="IPR001547">
    <property type="entry name" value="Glyco_hydro_5"/>
</dbReference>
<keyword evidence="6" id="KW-0624">Polysaccharide degradation</keyword>
<keyword evidence="5 7" id="KW-0326">Glycosidase</keyword>
<feature type="signal peptide" evidence="8">
    <location>
        <begin position="1"/>
        <end position="26"/>
    </location>
</feature>
<evidence type="ECO:0000256" key="8">
    <source>
        <dbReference type="SAM" id="SignalP"/>
    </source>
</evidence>
<dbReference type="InterPro" id="IPR018087">
    <property type="entry name" value="Glyco_hydro_5_CS"/>
</dbReference>
<dbReference type="GO" id="GO:0005576">
    <property type="term" value="C:extracellular region"/>
    <property type="evidence" value="ECO:0007669"/>
    <property type="project" value="TreeGrafter"/>
</dbReference>
<comment type="similarity">
    <text evidence="1 7">Belongs to the glycosyl hydrolase 5 (cellulase A) family.</text>
</comment>
<dbReference type="SUPFAM" id="SSF51445">
    <property type="entry name" value="(Trans)glycosidases"/>
    <property type="match status" value="1"/>
</dbReference>
<keyword evidence="4" id="KW-0119">Carbohydrate metabolism</keyword>
<evidence type="ECO:0000256" key="5">
    <source>
        <dbReference type="ARBA" id="ARBA00023295"/>
    </source>
</evidence>
<gene>
    <name evidence="10" type="ORF">GO493_19445</name>
</gene>
<dbReference type="EMBL" id="WRXN01000009">
    <property type="protein sequence ID" value="MVT10456.1"/>
    <property type="molecule type" value="Genomic_DNA"/>
</dbReference>
<dbReference type="Gene3D" id="3.20.20.80">
    <property type="entry name" value="Glycosidases"/>
    <property type="match status" value="1"/>
</dbReference>
<feature type="domain" description="Glycoside hydrolase family 5" evidence="9">
    <location>
        <begin position="63"/>
        <end position="350"/>
    </location>
</feature>
<sequence>MFNSPKPLIVILIAFLATAPFSLLCAQEQPQQRIAEGFNIQRGINISHWLSQSGGRHGISQADYFTEKDVAFIAEKGFDHIRIPLEEAELWDYRDEKYKDAFILLHKALGWCKQYKLRAVIDLHILRSHHFDAQNKPLWEEAAAQERFLQCWRELSAELKKYPTSQVAYELLNEPVADSASQWNELLARGVTLLRELEPKRVIIVGSNRWQSYNTFPALKVPSGDNHLILSFHYYNPFFFTHYRASWTRHKDYSGPVHYPGATITDRELNEQPATIRNLLAGSTQEYNADVINEQIETAVKVARKLRLPIYCGEWGCLNTVPRKERLRWYKDMRKVLEKNNVAWAIWDYKGSFGIIDDNGQPDDKLIKILTKE</sequence>
<organism evidence="10 11">
    <name type="scientific">Chitinophaga tropicalis</name>
    <dbReference type="NCBI Taxonomy" id="2683588"/>
    <lineage>
        <taxon>Bacteria</taxon>
        <taxon>Pseudomonadati</taxon>
        <taxon>Bacteroidota</taxon>
        <taxon>Chitinophagia</taxon>
        <taxon>Chitinophagales</taxon>
        <taxon>Chitinophagaceae</taxon>
        <taxon>Chitinophaga</taxon>
    </lineage>
</organism>
<evidence type="ECO:0000256" key="6">
    <source>
        <dbReference type="ARBA" id="ARBA00023326"/>
    </source>
</evidence>
<accession>A0A7K1U822</accession>
<feature type="chain" id="PRO_5029759934" evidence="8">
    <location>
        <begin position="27"/>
        <end position="373"/>
    </location>
</feature>
<evidence type="ECO:0000256" key="7">
    <source>
        <dbReference type="RuleBase" id="RU361153"/>
    </source>
</evidence>
<dbReference type="InterPro" id="IPR017853">
    <property type="entry name" value="GH"/>
</dbReference>
<dbReference type="GO" id="GO:0030245">
    <property type="term" value="P:cellulose catabolic process"/>
    <property type="evidence" value="ECO:0007669"/>
    <property type="project" value="UniProtKB-KW"/>
</dbReference>
<keyword evidence="11" id="KW-1185">Reference proteome</keyword>
<evidence type="ECO:0000256" key="1">
    <source>
        <dbReference type="ARBA" id="ARBA00005641"/>
    </source>
</evidence>
<dbReference type="PANTHER" id="PTHR31297">
    <property type="entry name" value="GLUCAN ENDO-1,6-BETA-GLUCOSIDASE B"/>
    <property type="match status" value="1"/>
</dbReference>
<dbReference type="PROSITE" id="PS00659">
    <property type="entry name" value="GLYCOSYL_HYDROL_F5"/>
    <property type="match status" value="1"/>
</dbReference>
<evidence type="ECO:0000256" key="4">
    <source>
        <dbReference type="ARBA" id="ARBA00023277"/>
    </source>
</evidence>
<comment type="caution">
    <text evidence="10">The sequence shown here is derived from an EMBL/GenBank/DDBJ whole genome shotgun (WGS) entry which is preliminary data.</text>
</comment>
<name>A0A7K1U822_9BACT</name>
<evidence type="ECO:0000313" key="10">
    <source>
        <dbReference type="EMBL" id="MVT10456.1"/>
    </source>
</evidence>
<proteinExistence type="inferred from homology"/>
<reference evidence="10 11" key="1">
    <citation type="submission" date="2019-12" db="EMBL/GenBank/DDBJ databases">
        <title>Chitinophaga sp. strain ysch24 (GDMCC 1.1355), whole genome shotgun sequence.</title>
        <authorList>
            <person name="Zhang X."/>
        </authorList>
    </citation>
    <scope>NUCLEOTIDE SEQUENCE [LARGE SCALE GENOMIC DNA]</scope>
    <source>
        <strain evidence="11">ysch24</strain>
    </source>
</reference>
<evidence type="ECO:0000256" key="3">
    <source>
        <dbReference type="ARBA" id="ARBA00023001"/>
    </source>
</evidence>
<dbReference type="Proteomes" id="UP000461730">
    <property type="component" value="Unassembled WGS sequence"/>
</dbReference>
<dbReference type="AlphaFoldDB" id="A0A7K1U822"/>
<protein>
    <submittedName>
        <fullName evidence="10">Cellulase family glycosylhydrolase</fullName>
    </submittedName>
</protein>